<reference evidence="1 2" key="1">
    <citation type="submission" date="2018-07" db="EMBL/GenBank/DDBJ databases">
        <title>Motiliproteus coralliicola sp. nov., a bacterium isolated from Coral.</title>
        <authorList>
            <person name="Wang G."/>
        </authorList>
    </citation>
    <scope>NUCLEOTIDE SEQUENCE [LARGE SCALE GENOMIC DNA]</scope>
    <source>
        <strain evidence="1 2">C34</strain>
    </source>
</reference>
<dbReference type="AlphaFoldDB" id="A0A369WGW2"/>
<keyword evidence="2" id="KW-1185">Reference proteome</keyword>
<name>A0A369WGW2_9GAMM</name>
<proteinExistence type="predicted"/>
<dbReference type="OrthoDB" id="5959530at2"/>
<dbReference type="RefSeq" id="WP_114696201.1">
    <property type="nucleotide sequence ID" value="NZ_QQOH01000003.1"/>
</dbReference>
<protein>
    <submittedName>
        <fullName evidence="1">DUF3301 domain-containing protein</fullName>
    </submittedName>
</protein>
<gene>
    <name evidence="1" type="ORF">DV711_13380</name>
</gene>
<dbReference type="InterPro" id="IPR021732">
    <property type="entry name" value="DUF3301"/>
</dbReference>
<dbReference type="EMBL" id="QQOH01000003">
    <property type="protein sequence ID" value="RDE19856.1"/>
    <property type="molecule type" value="Genomic_DNA"/>
</dbReference>
<comment type="caution">
    <text evidence="1">The sequence shown here is derived from an EMBL/GenBank/DDBJ whole genome shotgun (WGS) entry which is preliminary data.</text>
</comment>
<sequence length="107" mass="12532">MYLTLTDLLWWFLIALLGYSWWHGRGLKDAALRAVRKYCDSQDVQLLDESLVLSGIKPGRGDDGRLCLKRHYRFEFSSTGDERYPGTVEMVGRRIRRITLDTHRMPD</sequence>
<dbReference type="Pfam" id="PF11743">
    <property type="entry name" value="DUF3301"/>
    <property type="match status" value="1"/>
</dbReference>
<dbReference type="Proteomes" id="UP000253769">
    <property type="component" value="Unassembled WGS sequence"/>
</dbReference>
<organism evidence="1 2">
    <name type="scientific">Motiliproteus coralliicola</name>
    <dbReference type="NCBI Taxonomy" id="2283196"/>
    <lineage>
        <taxon>Bacteria</taxon>
        <taxon>Pseudomonadati</taxon>
        <taxon>Pseudomonadota</taxon>
        <taxon>Gammaproteobacteria</taxon>
        <taxon>Oceanospirillales</taxon>
        <taxon>Oceanospirillaceae</taxon>
        <taxon>Motiliproteus</taxon>
    </lineage>
</organism>
<accession>A0A369WGW2</accession>
<evidence type="ECO:0000313" key="2">
    <source>
        <dbReference type="Proteomes" id="UP000253769"/>
    </source>
</evidence>
<evidence type="ECO:0000313" key="1">
    <source>
        <dbReference type="EMBL" id="RDE19856.1"/>
    </source>
</evidence>